<keyword evidence="2" id="KW-0328">Glycosyltransferase</keyword>
<dbReference type="PANTHER" id="PTHR12526">
    <property type="entry name" value="GLYCOSYLTRANSFERASE"/>
    <property type="match status" value="1"/>
</dbReference>
<keyword evidence="2" id="KW-0808">Transferase</keyword>
<dbReference type="InterPro" id="IPR028098">
    <property type="entry name" value="Glyco_trans_4-like_N"/>
</dbReference>
<dbReference type="EC" id="2.4.1.-" evidence="2"/>
<organism evidence="2">
    <name type="scientific">bioreactor metagenome</name>
    <dbReference type="NCBI Taxonomy" id="1076179"/>
    <lineage>
        <taxon>unclassified sequences</taxon>
        <taxon>metagenomes</taxon>
        <taxon>ecological metagenomes</taxon>
    </lineage>
</organism>
<sequence>MNVLHILPEMDEGGVERHVLWLANELSAMGHTVTVVSAGGKLEAQLKGVKIVHLPVHRKNPLTALYSAFRIARIAKREKTAILHAHSRVPAWIAWWASLLSGVPWIATCHAFYSRNAGLIPYKRARLLVCVSESLQLFYSGIFPGRECPVIYNGLPPSPYTWKGSEGGTTKFLFVGRLTRKKGLLVLIEAFSRVAAGTWSLDVLGDGPLSAEAQVLTVSLGLQDRIFFHGFCDTPEKWMAQCSCFLFPSLEEGMGLTLMRAISMGVPTIASDLPAVRELSTSTRALVKPGDVNAWAQAIGAFLKNGATGAGFDGSKIPSKAEMAHSVVLLYDIVSQRTAGSVR</sequence>
<accession>A0A644YES2</accession>
<gene>
    <name evidence="2" type="primary">bshA_7</name>
    <name evidence="2" type="ORF">SDC9_73445</name>
</gene>
<dbReference type="GO" id="GO:0016757">
    <property type="term" value="F:glycosyltransferase activity"/>
    <property type="evidence" value="ECO:0007669"/>
    <property type="project" value="UniProtKB-KW"/>
</dbReference>
<name>A0A644YES2_9ZZZZ</name>
<dbReference type="CDD" id="cd03819">
    <property type="entry name" value="GT4_WavL-like"/>
    <property type="match status" value="1"/>
</dbReference>
<dbReference type="PANTHER" id="PTHR12526:SF636">
    <property type="entry name" value="BLL3647 PROTEIN"/>
    <property type="match status" value="1"/>
</dbReference>
<dbReference type="SUPFAM" id="SSF53756">
    <property type="entry name" value="UDP-Glycosyltransferase/glycogen phosphorylase"/>
    <property type="match status" value="1"/>
</dbReference>
<proteinExistence type="predicted"/>
<feature type="domain" description="Glycosyltransferase subfamily 4-like N-terminal" evidence="1">
    <location>
        <begin position="13"/>
        <end position="156"/>
    </location>
</feature>
<reference evidence="2" key="1">
    <citation type="submission" date="2019-08" db="EMBL/GenBank/DDBJ databases">
        <authorList>
            <person name="Kucharzyk K."/>
            <person name="Murdoch R.W."/>
            <person name="Higgins S."/>
            <person name="Loffler F."/>
        </authorList>
    </citation>
    <scope>NUCLEOTIDE SEQUENCE</scope>
</reference>
<protein>
    <submittedName>
        <fullName evidence="2">N-acetyl-alpha-D-glucosaminyl L-malate synthase</fullName>
        <ecNumber evidence="2">2.4.1.-</ecNumber>
    </submittedName>
</protein>
<evidence type="ECO:0000313" key="2">
    <source>
        <dbReference type="EMBL" id="MPM26940.1"/>
    </source>
</evidence>
<dbReference type="AlphaFoldDB" id="A0A644YES2"/>
<comment type="caution">
    <text evidence="2">The sequence shown here is derived from an EMBL/GenBank/DDBJ whole genome shotgun (WGS) entry which is preliminary data.</text>
</comment>
<dbReference type="Pfam" id="PF13692">
    <property type="entry name" value="Glyco_trans_1_4"/>
    <property type="match status" value="1"/>
</dbReference>
<dbReference type="Pfam" id="PF13439">
    <property type="entry name" value="Glyco_transf_4"/>
    <property type="match status" value="1"/>
</dbReference>
<evidence type="ECO:0000259" key="1">
    <source>
        <dbReference type="Pfam" id="PF13439"/>
    </source>
</evidence>
<dbReference type="EMBL" id="VSSQ01004866">
    <property type="protein sequence ID" value="MPM26940.1"/>
    <property type="molecule type" value="Genomic_DNA"/>
</dbReference>
<dbReference type="Gene3D" id="3.40.50.2000">
    <property type="entry name" value="Glycogen Phosphorylase B"/>
    <property type="match status" value="2"/>
</dbReference>